<dbReference type="STRING" id="885272.JonanDRAFT_1582"/>
<evidence type="ECO:0000256" key="5">
    <source>
        <dbReference type="ARBA" id="ARBA00017171"/>
    </source>
</evidence>
<dbReference type="EC" id="2.7.8.8" evidence="4"/>
<keyword evidence="13" id="KW-1208">Phospholipid metabolism</keyword>
<dbReference type="Proteomes" id="UP000003806">
    <property type="component" value="Chromosome"/>
</dbReference>
<sequence length="247" mass="26839">MKLLARRRLREIPIRSNIPNMITSGNLLCGMLAMVLTLRGHYVTAAWMIPMAVAFDFCDGMVARAMGLSSDFGVEFDSLGDVVSFGVAPALLIYTVYLKNLPDVVGTIVALYFTLCGALRLARFNVVHCPGPFQGLPIPAAGIFMVSWVMAGLHVPPALIAGLSVLSGTLMISSVPYGNLKSLKRNSIHFQKIASLLVFVLVTVALLKSVTFLILSGIYLASGLLSFNWSDWLSTDRAQQKDRDEKS</sequence>
<feature type="transmembrane region" description="Helical" evidence="16">
    <location>
        <begin position="157"/>
        <end position="175"/>
    </location>
</feature>
<reference evidence="17 18" key="1">
    <citation type="submission" date="2011-11" db="EMBL/GenBank/DDBJ databases">
        <title>The Noncontiguous Finished genome of Jonquetella anthropi DSM 22815.</title>
        <authorList>
            <consortium name="US DOE Joint Genome Institute (JGI-PGF)"/>
            <person name="Lucas S."/>
            <person name="Copeland A."/>
            <person name="Lapidus A."/>
            <person name="Glavina del Rio T."/>
            <person name="Dalin E."/>
            <person name="Tice H."/>
            <person name="Bruce D."/>
            <person name="Goodwin L."/>
            <person name="Pitluck S."/>
            <person name="Peters L."/>
            <person name="Mikhailova N."/>
            <person name="Held B."/>
            <person name="Kyrpides N."/>
            <person name="Mavromatis K."/>
            <person name="Ivanova N."/>
            <person name="Markowitz V."/>
            <person name="Cheng J.-F."/>
            <person name="Hugenholtz P."/>
            <person name="Woyke T."/>
            <person name="Wu D."/>
            <person name="Gronow S."/>
            <person name="Wellnitz S."/>
            <person name="Brambilla E."/>
            <person name="Klenk H.-P."/>
            <person name="Eisen J.A."/>
        </authorList>
    </citation>
    <scope>NUCLEOTIDE SEQUENCE [LARGE SCALE GENOMIC DNA]</scope>
    <source>
        <strain evidence="17 18">DSM 22815</strain>
    </source>
</reference>
<evidence type="ECO:0000313" key="18">
    <source>
        <dbReference type="Proteomes" id="UP000003806"/>
    </source>
</evidence>
<evidence type="ECO:0000256" key="13">
    <source>
        <dbReference type="ARBA" id="ARBA00023264"/>
    </source>
</evidence>
<keyword evidence="11 16" id="KW-0472">Membrane</keyword>
<evidence type="ECO:0000256" key="4">
    <source>
        <dbReference type="ARBA" id="ARBA00013174"/>
    </source>
</evidence>
<evidence type="ECO:0000256" key="1">
    <source>
        <dbReference type="ARBA" id="ARBA00000287"/>
    </source>
</evidence>
<keyword evidence="6" id="KW-0444">Lipid biosynthesis</keyword>
<proteinExistence type="inferred from homology"/>
<dbReference type="OrthoDB" id="9777147at2"/>
<keyword evidence="18" id="KW-1185">Reference proteome</keyword>
<evidence type="ECO:0000256" key="7">
    <source>
        <dbReference type="ARBA" id="ARBA00022679"/>
    </source>
</evidence>
<evidence type="ECO:0000256" key="11">
    <source>
        <dbReference type="ARBA" id="ARBA00023136"/>
    </source>
</evidence>
<dbReference type="Pfam" id="PF01066">
    <property type="entry name" value="CDP-OH_P_transf"/>
    <property type="match status" value="1"/>
</dbReference>
<evidence type="ECO:0000256" key="12">
    <source>
        <dbReference type="ARBA" id="ARBA00023209"/>
    </source>
</evidence>
<dbReference type="HOGENOM" id="CLU_049944_2_2_0"/>
<dbReference type="PANTHER" id="PTHR14269">
    <property type="entry name" value="CDP-DIACYLGLYCEROL--GLYCEROL-3-PHOSPHATE 3-PHOSPHATIDYLTRANSFERASE-RELATED"/>
    <property type="match status" value="1"/>
</dbReference>
<dbReference type="InterPro" id="IPR000462">
    <property type="entry name" value="CDP-OH_P_trans"/>
</dbReference>
<evidence type="ECO:0000256" key="8">
    <source>
        <dbReference type="ARBA" id="ARBA00022692"/>
    </source>
</evidence>
<dbReference type="PROSITE" id="PS00379">
    <property type="entry name" value="CDP_ALCOHOL_P_TRANSF"/>
    <property type="match status" value="1"/>
</dbReference>
<evidence type="ECO:0000313" key="17">
    <source>
        <dbReference type="EMBL" id="EHM13941.1"/>
    </source>
</evidence>
<dbReference type="EMBL" id="CM001376">
    <property type="protein sequence ID" value="EHM13941.1"/>
    <property type="molecule type" value="Genomic_DNA"/>
</dbReference>
<comment type="similarity">
    <text evidence="3 15">Belongs to the CDP-alcohol phosphatidyltransferase class-I family.</text>
</comment>
<dbReference type="PANTHER" id="PTHR14269:SF61">
    <property type="entry name" value="CDP-DIACYLGLYCEROL--SERINE O-PHOSPHATIDYLTRANSFERASE"/>
    <property type="match status" value="1"/>
</dbReference>
<dbReference type="GO" id="GO:0012505">
    <property type="term" value="C:endomembrane system"/>
    <property type="evidence" value="ECO:0007669"/>
    <property type="project" value="UniProtKB-SubCell"/>
</dbReference>
<evidence type="ECO:0000256" key="10">
    <source>
        <dbReference type="ARBA" id="ARBA00023098"/>
    </source>
</evidence>
<dbReference type="GO" id="GO:0016020">
    <property type="term" value="C:membrane"/>
    <property type="evidence" value="ECO:0007669"/>
    <property type="project" value="InterPro"/>
</dbReference>
<organism evidence="17 18">
    <name type="scientific">Jonquetella anthropi DSM 22815</name>
    <dbReference type="NCBI Taxonomy" id="885272"/>
    <lineage>
        <taxon>Bacteria</taxon>
        <taxon>Thermotogati</taxon>
        <taxon>Synergistota</taxon>
        <taxon>Synergistia</taxon>
        <taxon>Synergistales</taxon>
        <taxon>Dethiosulfovibrionaceae</taxon>
        <taxon>Jonquetella</taxon>
    </lineage>
</organism>
<feature type="transmembrane region" description="Helical" evidence="16">
    <location>
        <begin position="21"/>
        <end position="39"/>
    </location>
</feature>
<comment type="catalytic activity">
    <reaction evidence="1">
        <text>a CDP-1,2-diacyl-sn-glycerol + L-serine = a 1,2-diacyl-sn-glycero-3-phospho-L-serine + CMP + H(+)</text>
        <dbReference type="Rhea" id="RHEA:16913"/>
        <dbReference type="ChEBI" id="CHEBI:15378"/>
        <dbReference type="ChEBI" id="CHEBI:33384"/>
        <dbReference type="ChEBI" id="CHEBI:57262"/>
        <dbReference type="ChEBI" id="CHEBI:58332"/>
        <dbReference type="ChEBI" id="CHEBI:60377"/>
        <dbReference type="EC" id="2.7.8.8"/>
    </reaction>
</comment>
<dbReference type="eggNOG" id="COG1183">
    <property type="taxonomic scope" value="Bacteria"/>
</dbReference>
<comment type="subcellular location">
    <subcellularLocation>
        <location evidence="2">Endomembrane system</location>
        <topology evidence="2">Multi-pass membrane protein</topology>
    </subcellularLocation>
</comment>
<name>H0UJP3_9BACT</name>
<dbReference type="InterPro" id="IPR043130">
    <property type="entry name" value="CDP-OH_PTrfase_TM_dom"/>
</dbReference>
<evidence type="ECO:0000256" key="15">
    <source>
        <dbReference type="RuleBase" id="RU003750"/>
    </source>
</evidence>
<keyword evidence="10" id="KW-0443">Lipid metabolism</keyword>
<dbReference type="RefSeq" id="WP_008519855.1">
    <property type="nucleotide sequence ID" value="NZ_CM001376.1"/>
</dbReference>
<evidence type="ECO:0000256" key="16">
    <source>
        <dbReference type="SAM" id="Phobius"/>
    </source>
</evidence>
<evidence type="ECO:0000256" key="3">
    <source>
        <dbReference type="ARBA" id="ARBA00010441"/>
    </source>
</evidence>
<dbReference type="AlphaFoldDB" id="H0UJP3"/>
<dbReference type="Gene3D" id="1.20.120.1760">
    <property type="match status" value="1"/>
</dbReference>
<dbReference type="InterPro" id="IPR050324">
    <property type="entry name" value="CDP-alcohol_PTase-I"/>
</dbReference>
<dbReference type="InterPro" id="IPR004533">
    <property type="entry name" value="CDP-diaglyc--ser_O-PTrfase"/>
</dbReference>
<dbReference type="GO" id="GO:0008654">
    <property type="term" value="P:phospholipid biosynthetic process"/>
    <property type="evidence" value="ECO:0007669"/>
    <property type="project" value="UniProtKB-KW"/>
</dbReference>
<keyword evidence="9 16" id="KW-1133">Transmembrane helix</keyword>
<dbReference type="InterPro" id="IPR048254">
    <property type="entry name" value="CDP_ALCOHOL_P_TRANSF_CS"/>
</dbReference>
<evidence type="ECO:0000256" key="9">
    <source>
        <dbReference type="ARBA" id="ARBA00022989"/>
    </source>
</evidence>
<keyword evidence="8 16" id="KW-0812">Transmembrane</keyword>
<dbReference type="GO" id="GO:0003882">
    <property type="term" value="F:CDP-diacylglycerol-serine O-phosphatidyltransferase activity"/>
    <property type="evidence" value="ECO:0007669"/>
    <property type="project" value="UniProtKB-EC"/>
</dbReference>
<feature type="transmembrane region" description="Helical" evidence="16">
    <location>
        <begin position="133"/>
        <end position="151"/>
    </location>
</feature>
<protein>
    <recommendedName>
        <fullName evidence="5">CDP-diacylglycerol--serine O-phosphatidyltransferase</fullName>
        <ecNumber evidence="4">2.7.8.8</ecNumber>
    </recommendedName>
    <alternativeName>
        <fullName evidence="14">Phosphatidylserine synthase</fullName>
    </alternativeName>
</protein>
<evidence type="ECO:0000256" key="2">
    <source>
        <dbReference type="ARBA" id="ARBA00004127"/>
    </source>
</evidence>
<evidence type="ECO:0000256" key="14">
    <source>
        <dbReference type="ARBA" id="ARBA00032361"/>
    </source>
</evidence>
<dbReference type="NCBIfam" id="TIGR00473">
    <property type="entry name" value="pssA"/>
    <property type="match status" value="1"/>
</dbReference>
<gene>
    <name evidence="17" type="ORF">JonanDRAFT_1582</name>
</gene>
<evidence type="ECO:0000256" key="6">
    <source>
        <dbReference type="ARBA" id="ARBA00022516"/>
    </source>
</evidence>
<keyword evidence="12" id="KW-0594">Phospholipid biosynthesis</keyword>
<feature type="transmembrane region" description="Helical" evidence="16">
    <location>
        <begin position="196"/>
        <end position="221"/>
    </location>
</feature>
<accession>H0UJP3</accession>
<keyword evidence="7 15" id="KW-0808">Transferase</keyword>